<feature type="domain" description="Enhanced disease resistance 4-like N-terminal" evidence="12">
    <location>
        <begin position="54"/>
        <end position="87"/>
    </location>
</feature>
<comment type="caution">
    <text evidence="13">The sequence shown here is derived from an EMBL/GenBank/DDBJ whole genome shotgun (WGS) entry which is preliminary data.</text>
</comment>
<evidence type="ECO:0000259" key="11">
    <source>
        <dbReference type="Pfam" id="PF14416"/>
    </source>
</evidence>
<feature type="compositionally biased region" description="Polar residues" evidence="8">
    <location>
        <begin position="646"/>
        <end position="657"/>
    </location>
</feature>
<accession>A0A9Q0JXU5</accession>
<dbReference type="OrthoDB" id="2020426at2759"/>
<evidence type="ECO:0000259" key="12">
    <source>
        <dbReference type="Pfam" id="PF22910"/>
    </source>
</evidence>
<keyword evidence="14" id="KW-1185">Reference proteome</keyword>
<keyword evidence="7" id="KW-0175">Coiled coil</keyword>
<dbReference type="Pfam" id="PF13839">
    <property type="entry name" value="PC-Esterase"/>
    <property type="match status" value="1"/>
</dbReference>
<dbReference type="Pfam" id="PF22910">
    <property type="entry name" value="EDR4-like_1st"/>
    <property type="match status" value="1"/>
</dbReference>
<organism evidence="13 14">
    <name type="scientific">Protea cynaroides</name>
    <dbReference type="NCBI Taxonomy" id="273540"/>
    <lineage>
        <taxon>Eukaryota</taxon>
        <taxon>Viridiplantae</taxon>
        <taxon>Streptophyta</taxon>
        <taxon>Embryophyta</taxon>
        <taxon>Tracheophyta</taxon>
        <taxon>Spermatophyta</taxon>
        <taxon>Magnoliopsida</taxon>
        <taxon>Proteales</taxon>
        <taxon>Proteaceae</taxon>
        <taxon>Protea</taxon>
    </lineage>
</organism>
<dbReference type="Proteomes" id="UP001141806">
    <property type="component" value="Unassembled WGS sequence"/>
</dbReference>
<keyword evidence="4" id="KW-0735">Signal-anchor</keyword>
<feature type="compositionally biased region" description="Basic and acidic residues" evidence="8">
    <location>
        <begin position="123"/>
        <end position="135"/>
    </location>
</feature>
<comment type="similarity">
    <text evidence="2">Belongs to the PC-esterase family. TBL subfamily.</text>
</comment>
<dbReference type="InterPro" id="IPR026057">
    <property type="entry name" value="TBL_C"/>
</dbReference>
<evidence type="ECO:0000256" key="7">
    <source>
        <dbReference type="SAM" id="Coils"/>
    </source>
</evidence>
<feature type="region of interest" description="Disordered" evidence="8">
    <location>
        <begin position="640"/>
        <end position="659"/>
    </location>
</feature>
<evidence type="ECO:0000256" key="5">
    <source>
        <dbReference type="ARBA" id="ARBA00022989"/>
    </source>
</evidence>
<feature type="domain" description="Trichome birefringence-like N-terminal" evidence="11">
    <location>
        <begin position="1038"/>
        <end position="1091"/>
    </location>
</feature>
<evidence type="ECO:0000259" key="9">
    <source>
        <dbReference type="Pfam" id="PF11331"/>
    </source>
</evidence>
<keyword evidence="3" id="KW-0812">Transmembrane</keyword>
<dbReference type="PANTHER" id="PTHR31105">
    <property type="entry name" value="EXTRA-LARGE G-PROTEIN-LIKE"/>
    <property type="match status" value="1"/>
</dbReference>
<dbReference type="InterPro" id="IPR025846">
    <property type="entry name" value="TBL_N"/>
</dbReference>
<protein>
    <submittedName>
        <fullName evidence="13">Uncharacterized protein</fullName>
    </submittedName>
</protein>
<evidence type="ECO:0000256" key="1">
    <source>
        <dbReference type="ARBA" id="ARBA00004167"/>
    </source>
</evidence>
<feature type="domain" description="Probable zinc-ribbon" evidence="9">
    <location>
        <begin position="569"/>
        <end position="611"/>
    </location>
</feature>
<dbReference type="Pfam" id="PF11331">
    <property type="entry name" value="Zn_ribbon_12"/>
    <property type="match status" value="1"/>
</dbReference>
<evidence type="ECO:0000256" key="2">
    <source>
        <dbReference type="ARBA" id="ARBA00007727"/>
    </source>
</evidence>
<comment type="subcellular location">
    <subcellularLocation>
        <location evidence="1">Membrane</location>
        <topology evidence="1">Single-pass membrane protein</topology>
    </subcellularLocation>
</comment>
<feature type="region of interest" description="Disordered" evidence="8">
    <location>
        <begin position="690"/>
        <end position="713"/>
    </location>
</feature>
<dbReference type="InterPro" id="IPR040244">
    <property type="entry name" value="EDR4-like"/>
</dbReference>
<feature type="compositionally biased region" description="Basic and acidic residues" evidence="8">
    <location>
        <begin position="97"/>
        <end position="115"/>
    </location>
</feature>
<dbReference type="GO" id="GO:0016740">
    <property type="term" value="F:transferase activity"/>
    <property type="evidence" value="ECO:0007669"/>
    <property type="project" value="InterPro"/>
</dbReference>
<feature type="compositionally biased region" description="Polar residues" evidence="8">
    <location>
        <begin position="147"/>
        <end position="157"/>
    </location>
</feature>
<sequence>MEKMLSHQWLMLLNFSLSISHINFELLLAVFAVGLVVCLCFSFFGLLDMAEGTKVRVVRCPKCENLLPELPDYTVYRCGGCGTVLRAKKQTSIADGSPEKSDEERPIGNSGEKEAINLSDASGTDRESDGPELEHRKRRPIALSERVASSNATSSSRPENREVVSDNHGGGVETMVDKESKYRYSSKAPAEDWVVVSDQEMNLNGDELANVQMGKEAGEAKSQTANASRPWGSRQTPDKQSREFWRTPGVLVEDVRFSTLQYPDEGPSNYHRGSSYGFAEPVKNHGNLDGPSRVEYLEQDRAELLRKLDELKDQLSRSCDMAEKPEERVPAARRQVLPPLDPYGGHGTWPAEGLPGPSRASMPSYAPDKHIHRPPYVNHVHEPIPLMNRHHLDVHQQNFHPPLHTPNEIPGFGDPFGPQMLRRAPHQTASQYSQRSSHEYFSGCYMDVDSDPMAVYPHNSFFEQAACSCLHCYNKHWQIPGQIPPPVFKNRRYPDVPTSSMFNHLETSVPFGSRGYNPRAFNPPVYPREAHEHARRPSPLDSDMGGFNRVRPQRVVLANGHGRRFRPIAGGAPFITCHNCFELLRLPKKLLLMERNEWKVQCGACSTVIPIVVESKRLLVSVPAEIKQTPLEVHGGSSEVVKGGLSHNNGYTNEAGTNSYSDDYDNSNYFKFTDPEHSLLAEDHRSNLSESEKVHSLLSSSSSPSDDESSDSLITRREMSNTTQAALMENMTPPVPGSPLQEYHDHPPVHVVSKLEKGSRSIRLDQEKVILGKVTFRQDSLKDASVATEMEVSFDENLNTGLSQDSVEASKEKDQPRVKKGGESFFAGLVKKSFRELSRSDQTVENGKANVFINGHPIPDRSLRKAEKLAGPIHPGQYWYDFQAGFWGVMGRPCLGIIPPYIEEFNFPIPENCAGGNTGVFVNGRELHQKDLELLAGRGLPTTRDKSYVLDISGRVLDEDTEEELDSLGRLAPTIEKAKHGFGMRAPRVARTCPSGLNCMNRHRVLDSTVAPEITVPVKTPTPVATPEIVDHIPSSKEKCDIFTGDWIPNPSGPIYTNETCHVIEDHQNCMKNGRPDSGYLNWRWIPRDCELPPFSAERFLELMRHKSWALVGDSISRNYVQSFLCVLSKVEKAVEVFHEKDYKSRRWHFPSYNFTLSVIWSPFLLHAATFEDINGVATSEIQLYLDKLDKKWTDQYQSFDYIIISGGKWFLKTAIYYENNTIVGCHYCPGKNLTEMGFEYAYRKALQLMLNFIVTSNHKGLVLFRTSTSEHFENGEWFSGGTCNRTKPFKEGEIDLKDMDIIFRNIELEEYEKAAAALGSDKELKLKLMDISLLSLLRPDGHPGPYRYPHPFADGENAKVVNDCLHWCLPGPIDAWNDLVMELVVNG</sequence>
<reference evidence="13" key="1">
    <citation type="journal article" date="2023" name="Plant J.">
        <title>The genome of the king protea, Protea cynaroides.</title>
        <authorList>
            <person name="Chang J."/>
            <person name="Duong T.A."/>
            <person name="Schoeman C."/>
            <person name="Ma X."/>
            <person name="Roodt D."/>
            <person name="Barker N."/>
            <person name="Li Z."/>
            <person name="Van de Peer Y."/>
            <person name="Mizrachi E."/>
        </authorList>
    </citation>
    <scope>NUCLEOTIDE SEQUENCE</scope>
    <source>
        <tissue evidence="13">Young leaves</tissue>
    </source>
</reference>
<proteinExistence type="inferred from homology"/>
<name>A0A9Q0JXU5_9MAGN</name>
<dbReference type="InterPro" id="IPR055126">
    <property type="entry name" value="EDR4-like_N"/>
</dbReference>
<feature type="region of interest" description="Disordered" evidence="8">
    <location>
        <begin position="216"/>
        <end position="241"/>
    </location>
</feature>
<gene>
    <name evidence="13" type="ORF">NE237_012255</name>
</gene>
<evidence type="ECO:0000256" key="8">
    <source>
        <dbReference type="SAM" id="MobiDB-lite"/>
    </source>
</evidence>
<dbReference type="EMBL" id="JAMYWD010000011">
    <property type="protein sequence ID" value="KAJ4955472.1"/>
    <property type="molecule type" value="Genomic_DNA"/>
</dbReference>
<evidence type="ECO:0000313" key="13">
    <source>
        <dbReference type="EMBL" id="KAJ4955472.1"/>
    </source>
</evidence>
<evidence type="ECO:0000256" key="4">
    <source>
        <dbReference type="ARBA" id="ARBA00022968"/>
    </source>
</evidence>
<feature type="coiled-coil region" evidence="7">
    <location>
        <begin position="294"/>
        <end position="321"/>
    </location>
</feature>
<keyword evidence="5" id="KW-1133">Transmembrane helix</keyword>
<dbReference type="InterPro" id="IPR021480">
    <property type="entry name" value="Zinc_ribbon_12"/>
</dbReference>
<evidence type="ECO:0000259" key="10">
    <source>
        <dbReference type="Pfam" id="PF13839"/>
    </source>
</evidence>
<feature type="region of interest" description="Disordered" evidence="8">
    <location>
        <begin position="92"/>
        <end position="184"/>
    </location>
</feature>
<evidence type="ECO:0000256" key="3">
    <source>
        <dbReference type="ARBA" id="ARBA00022692"/>
    </source>
</evidence>
<dbReference type="PANTHER" id="PTHR31105:SF42">
    <property type="entry name" value="OS02G0258300 PROTEIN"/>
    <property type="match status" value="1"/>
</dbReference>
<dbReference type="Pfam" id="PF14416">
    <property type="entry name" value="PMR5N"/>
    <property type="match status" value="1"/>
</dbReference>
<dbReference type="GO" id="GO:1900150">
    <property type="term" value="P:regulation of defense response to fungus"/>
    <property type="evidence" value="ECO:0007669"/>
    <property type="project" value="InterPro"/>
</dbReference>
<evidence type="ECO:0000313" key="14">
    <source>
        <dbReference type="Proteomes" id="UP001141806"/>
    </source>
</evidence>
<dbReference type="GO" id="GO:0016020">
    <property type="term" value="C:membrane"/>
    <property type="evidence" value="ECO:0007669"/>
    <property type="project" value="UniProtKB-SubCell"/>
</dbReference>
<evidence type="ECO:0000256" key="6">
    <source>
        <dbReference type="ARBA" id="ARBA00023136"/>
    </source>
</evidence>
<keyword evidence="6" id="KW-0472">Membrane</keyword>
<feature type="domain" description="Trichome birefringence-like C-terminal" evidence="10">
    <location>
        <begin position="1092"/>
        <end position="1383"/>
    </location>
</feature>